<dbReference type="Gramene" id="OIT35368">
    <property type="protein sequence ID" value="OIT35368"/>
    <property type="gene ID" value="A4A49_55412"/>
</dbReference>
<reference evidence="5" key="1">
    <citation type="submission" date="2016-11" db="EMBL/GenBank/DDBJ databases">
        <title>The genome of Nicotiana attenuata.</title>
        <authorList>
            <person name="Xu S."/>
            <person name="Brockmoeller T."/>
            <person name="Gaquerel E."/>
            <person name="Navarro A."/>
            <person name="Kuhl H."/>
            <person name="Gase K."/>
            <person name="Ling Z."/>
            <person name="Zhou W."/>
            <person name="Kreitzer C."/>
            <person name="Stanke M."/>
            <person name="Tang H."/>
            <person name="Lyons E."/>
            <person name="Pandey P."/>
            <person name="Pandey S.P."/>
            <person name="Timmermann B."/>
            <person name="Baldwin I.T."/>
        </authorList>
    </citation>
    <scope>NUCLEOTIDE SEQUENCE [LARGE SCALE GENOMIC DNA]</scope>
    <source>
        <strain evidence="5">UT</strain>
    </source>
</reference>
<evidence type="ECO:0000313" key="5">
    <source>
        <dbReference type="EMBL" id="OIT35368.1"/>
    </source>
</evidence>
<evidence type="ECO:0000259" key="4">
    <source>
        <dbReference type="Pfam" id="PF08263"/>
    </source>
</evidence>
<dbReference type="EMBL" id="MJEQ01000571">
    <property type="protein sequence ID" value="OIT35368.1"/>
    <property type="molecule type" value="Genomic_DNA"/>
</dbReference>
<feature type="chain" id="PRO_5016378162" evidence="3">
    <location>
        <begin position="24"/>
        <end position="115"/>
    </location>
</feature>
<dbReference type="AlphaFoldDB" id="A0A314L153"/>
<evidence type="ECO:0000313" key="6">
    <source>
        <dbReference type="Proteomes" id="UP000187609"/>
    </source>
</evidence>
<dbReference type="InterPro" id="IPR013210">
    <property type="entry name" value="LRR_N_plant-typ"/>
</dbReference>
<keyword evidence="5" id="KW-0418">Kinase</keyword>
<keyword evidence="2" id="KW-0677">Repeat</keyword>
<evidence type="ECO:0000256" key="2">
    <source>
        <dbReference type="ARBA" id="ARBA00022737"/>
    </source>
</evidence>
<protein>
    <submittedName>
        <fullName evidence="5">Inactive receptor kinase</fullName>
    </submittedName>
</protein>
<dbReference type="PANTHER" id="PTHR48010">
    <property type="entry name" value="OS05G0588300 PROTEIN"/>
    <property type="match status" value="1"/>
</dbReference>
<proteinExistence type="predicted"/>
<feature type="signal peptide" evidence="3">
    <location>
        <begin position="1"/>
        <end position="23"/>
    </location>
</feature>
<feature type="domain" description="Leucine-rich repeat-containing N-terminal plant-type" evidence="4">
    <location>
        <begin position="29"/>
        <end position="66"/>
    </location>
</feature>
<organism evidence="5 6">
    <name type="scientific">Nicotiana attenuata</name>
    <name type="common">Coyote tobacco</name>
    <dbReference type="NCBI Taxonomy" id="49451"/>
    <lineage>
        <taxon>Eukaryota</taxon>
        <taxon>Viridiplantae</taxon>
        <taxon>Streptophyta</taxon>
        <taxon>Embryophyta</taxon>
        <taxon>Tracheophyta</taxon>
        <taxon>Spermatophyta</taxon>
        <taxon>Magnoliopsida</taxon>
        <taxon>eudicotyledons</taxon>
        <taxon>Gunneridae</taxon>
        <taxon>Pentapetalae</taxon>
        <taxon>asterids</taxon>
        <taxon>lamiids</taxon>
        <taxon>Solanales</taxon>
        <taxon>Solanaceae</taxon>
        <taxon>Nicotianoideae</taxon>
        <taxon>Nicotianeae</taxon>
        <taxon>Nicotiana</taxon>
    </lineage>
</organism>
<keyword evidence="5" id="KW-0675">Receptor</keyword>
<dbReference type="GO" id="GO:0016301">
    <property type="term" value="F:kinase activity"/>
    <property type="evidence" value="ECO:0007669"/>
    <property type="project" value="UniProtKB-KW"/>
</dbReference>
<keyword evidence="1" id="KW-0433">Leucine-rich repeat</keyword>
<accession>A0A314L153</accession>
<dbReference type="Proteomes" id="UP000187609">
    <property type="component" value="Unassembled WGS sequence"/>
</dbReference>
<dbReference type="PANTHER" id="PTHR48010:SF6">
    <property type="entry name" value="OS01G0223600 PROTEIN"/>
    <property type="match status" value="1"/>
</dbReference>
<evidence type="ECO:0000256" key="1">
    <source>
        <dbReference type="ARBA" id="ARBA00022614"/>
    </source>
</evidence>
<sequence length="115" mass="12591">MEGSGIPCLSFLVGMFLLSEITAAIVLVENDKQALLHFVNKLPHFHPFNWDANSAICKNWTAITCSEDGFRVITLRLPGAGFNGPIPDNTLSPLTALQILSLRSNGINDTFPMDF</sequence>
<keyword evidence="6" id="KW-1185">Reference proteome</keyword>
<dbReference type="Pfam" id="PF08263">
    <property type="entry name" value="LRRNT_2"/>
    <property type="match status" value="1"/>
</dbReference>
<keyword evidence="5" id="KW-0808">Transferase</keyword>
<dbReference type="STRING" id="49451.A0A314L153"/>
<dbReference type="SUPFAM" id="SSF52058">
    <property type="entry name" value="L domain-like"/>
    <property type="match status" value="1"/>
</dbReference>
<comment type="caution">
    <text evidence="5">The sequence shown here is derived from an EMBL/GenBank/DDBJ whole genome shotgun (WGS) entry which is preliminary data.</text>
</comment>
<dbReference type="InterPro" id="IPR050994">
    <property type="entry name" value="At_inactive_RLKs"/>
</dbReference>
<dbReference type="SMR" id="A0A314L153"/>
<gene>
    <name evidence="5" type="ORF">A4A49_55412</name>
</gene>
<keyword evidence="3" id="KW-0732">Signal</keyword>
<dbReference type="Gene3D" id="3.80.10.10">
    <property type="entry name" value="Ribonuclease Inhibitor"/>
    <property type="match status" value="1"/>
</dbReference>
<evidence type="ECO:0000256" key="3">
    <source>
        <dbReference type="SAM" id="SignalP"/>
    </source>
</evidence>
<name>A0A314L153_NICAT</name>
<dbReference type="InterPro" id="IPR032675">
    <property type="entry name" value="LRR_dom_sf"/>
</dbReference>